<dbReference type="InterPro" id="IPR018247">
    <property type="entry name" value="EF_Hand_1_Ca_BS"/>
</dbReference>
<feature type="compositionally biased region" description="Gly residues" evidence="3">
    <location>
        <begin position="431"/>
        <end position="442"/>
    </location>
</feature>
<dbReference type="GO" id="GO:0043226">
    <property type="term" value="C:organelle"/>
    <property type="evidence" value="ECO:0007669"/>
    <property type="project" value="UniProtKB-ARBA"/>
</dbReference>
<feature type="compositionally biased region" description="Low complexity" evidence="3">
    <location>
        <begin position="1183"/>
        <end position="1195"/>
    </location>
</feature>
<evidence type="ECO:0000313" key="6">
    <source>
        <dbReference type="Proteomes" id="UP000612055"/>
    </source>
</evidence>
<comment type="caution">
    <text evidence="5">The sequence shown here is derived from an EMBL/GenBank/DDBJ whole genome shotgun (WGS) entry which is preliminary data.</text>
</comment>
<feature type="compositionally biased region" description="Polar residues" evidence="3">
    <location>
        <begin position="769"/>
        <end position="780"/>
    </location>
</feature>
<dbReference type="EMBL" id="JAEHOE010000097">
    <property type="protein sequence ID" value="KAG2487409.1"/>
    <property type="molecule type" value="Genomic_DNA"/>
</dbReference>
<dbReference type="InterPro" id="IPR052591">
    <property type="entry name" value="CML21-like"/>
</dbReference>
<feature type="region of interest" description="Disordered" evidence="3">
    <location>
        <begin position="410"/>
        <end position="448"/>
    </location>
</feature>
<evidence type="ECO:0000256" key="3">
    <source>
        <dbReference type="SAM" id="MobiDB-lite"/>
    </source>
</evidence>
<feature type="region of interest" description="Disordered" evidence="3">
    <location>
        <begin position="481"/>
        <end position="574"/>
    </location>
</feature>
<proteinExistence type="predicted"/>
<feature type="region of interest" description="Disordered" evidence="3">
    <location>
        <begin position="718"/>
        <end position="743"/>
    </location>
</feature>
<sequence>MNAGRRSGAVVTPGNGEPEAAALLAKPWSRRQWPRDQLRAHWPHLTLQQVELLKEVFQLFDTEDKGYFTKDDLFFVMEAMGGSPTPQELDAVMYELDSNGDSMVDFPEFLTKFLTATDEKELLSVFHQLAIQEGEGNDDRVLTIQAVERSFQYVGDPLSDEDKKYLQIIFDGADKDGNGRLDIKEFTAYLEKMDDELFLGGAVGAAGGPAGLLATAKAALAGRQGGRSARALRRSFAGSSFQADNVPEGEGGAGGSGTGPGGAAGVVDAQAFALAHGTSGFLSTSGHQHTDEQAEQATGHSGAGGASTSGLRSSLWGKIARTGRGTGRRTSGSSGNLLAALTGHGLSGGGSAVGNALLTTGAGAGGGRGGSGMFTTQRSSGLNAPPASAGGASTSSTSGVALLSPAAAAALAGGGGGGSEPSPLRQTDSGLGEGSAAGGAGQAGSLLRAESSGEAFPFPSPFAAAGLAAAPSVQLGPGWGGAGAGGSAGHSNDGGPVSGDVASTQQLYGRRSSLHRQFSNPQQPGPPGAGFGTAAGTAAGQPSPTLTPTTPRSLGPAPPSLALGQLPSAPTLSPSPVPQVISPAAAAMAAAAAAAAMSAAASERAAKRHMGFTSLTARLRLPQMETRRQASVIQEAPEEGDSGYPVAGGSAALGRSSRTSGVGHGSAAGGGGGAGTAAAHSGAGAAGAAGAGAGAGAHHADPSYARLGSLPERLSPAVGAAREGSATASGGPLRVGSGGDSRRGWRMGGLVAAAAAAFGRQRSWGRAWGSNSGQASPADQTSSSPSPVRRSTMGQVGPATRAGSGQTSGQASGHVVQVSTSAGGAAPEVPERSGPPSPSPAEARLPLGPPAPSLVHPLEAQGRGAVAEAVEHSSAMEAGASAAGTWDLPGAWSLVDWLRGRGSGGAGGWGHERQGAPGGPEASGPQQSVGGPGFPGSPPPAAAGVLPHAGAPGWAPAAATVSTSAAVTTVVHQPGAQPAWVVSRPGPSLQPPQPAAAPGDWSCASRPSALESPGSGAAPPPAQVPVLLRPPAWAGSALASPRSDGAGPGPAGAFGSGRGTGITASALPLPPPPLAGSQGTNPSAPARPHEAPQPSRLGWPWQHPNGQLEAPSCSRRVWSERGAPDGGVRRWGSARHSPAIDAGGWDVEEAEARPPTDASAVHRGPSGTNGWRSFSLGHDSGVGQQPGAGEQQEPGSAPGLAQLCRLGSSGRVGPPLRPPPQATCREHERSQSGQWSSGNGNGGGTAGGLQADGRGATAGGSHGTGTAPAGVPMPAPAPSEPLLSVHQGPPWRA</sequence>
<dbReference type="FunFam" id="1.10.238.10:FF:000178">
    <property type="entry name" value="Calmodulin-2 A"/>
    <property type="match status" value="1"/>
</dbReference>
<dbReference type="PROSITE" id="PS50222">
    <property type="entry name" value="EF_HAND_2"/>
    <property type="match status" value="3"/>
</dbReference>
<dbReference type="Proteomes" id="UP000612055">
    <property type="component" value="Unassembled WGS sequence"/>
</dbReference>
<feature type="compositionally biased region" description="Low complexity" evidence="3">
    <location>
        <begin position="373"/>
        <end position="398"/>
    </location>
</feature>
<dbReference type="CDD" id="cd00051">
    <property type="entry name" value="EFh"/>
    <property type="match status" value="1"/>
</dbReference>
<dbReference type="PANTHER" id="PTHR23064">
    <property type="entry name" value="TROPONIN"/>
    <property type="match status" value="1"/>
</dbReference>
<name>A0A835XPN3_9CHLO</name>
<dbReference type="GO" id="GO:0005509">
    <property type="term" value="F:calcium ion binding"/>
    <property type="evidence" value="ECO:0007669"/>
    <property type="project" value="InterPro"/>
</dbReference>
<feature type="region of interest" description="Disordered" evidence="3">
    <location>
        <begin position="280"/>
        <end position="315"/>
    </location>
</feature>
<gene>
    <name evidence="5" type="ORF">HYH03_013978</name>
</gene>
<keyword evidence="2" id="KW-0106">Calcium</keyword>
<feature type="region of interest" description="Disordered" evidence="3">
    <location>
        <begin position="978"/>
        <end position="1293"/>
    </location>
</feature>
<dbReference type="InterPro" id="IPR002048">
    <property type="entry name" value="EF_hand_dom"/>
</dbReference>
<feature type="region of interest" description="Disordered" evidence="3">
    <location>
        <begin position="364"/>
        <end position="398"/>
    </location>
</feature>
<dbReference type="OrthoDB" id="26525at2759"/>
<reference evidence="5" key="1">
    <citation type="journal article" date="2020" name="bioRxiv">
        <title>Comparative genomics of Chlamydomonas.</title>
        <authorList>
            <person name="Craig R.J."/>
            <person name="Hasan A.R."/>
            <person name="Ness R.W."/>
            <person name="Keightley P.D."/>
        </authorList>
    </citation>
    <scope>NUCLEOTIDE SEQUENCE</scope>
    <source>
        <strain evidence="5">CCAP 11/70</strain>
    </source>
</reference>
<feature type="compositionally biased region" description="Low complexity" evidence="3">
    <location>
        <begin position="1007"/>
        <end position="1017"/>
    </location>
</feature>
<feature type="domain" description="EF-hand" evidence="4">
    <location>
        <begin position="161"/>
        <end position="196"/>
    </location>
</feature>
<keyword evidence="6" id="KW-1185">Reference proteome</keyword>
<feature type="compositionally biased region" description="Gly residues" evidence="3">
    <location>
        <begin position="249"/>
        <end position="262"/>
    </location>
</feature>
<dbReference type="SUPFAM" id="SSF47473">
    <property type="entry name" value="EF-hand"/>
    <property type="match status" value="1"/>
</dbReference>
<keyword evidence="1" id="KW-0677">Repeat</keyword>
<feature type="compositionally biased region" description="Gly residues" evidence="3">
    <location>
        <begin position="662"/>
        <end position="675"/>
    </location>
</feature>
<feature type="compositionally biased region" description="Gly residues" evidence="3">
    <location>
        <begin position="1046"/>
        <end position="1060"/>
    </location>
</feature>
<feature type="compositionally biased region" description="Gly residues" evidence="3">
    <location>
        <begin position="684"/>
        <end position="695"/>
    </location>
</feature>
<feature type="domain" description="EF-hand" evidence="4">
    <location>
        <begin position="84"/>
        <end position="119"/>
    </location>
</feature>
<protein>
    <recommendedName>
        <fullName evidence="4">EF-hand domain-containing protein</fullName>
    </recommendedName>
</protein>
<feature type="domain" description="EF-hand" evidence="4">
    <location>
        <begin position="48"/>
        <end position="83"/>
    </location>
</feature>
<dbReference type="Gene3D" id="1.10.238.10">
    <property type="entry name" value="EF-hand"/>
    <property type="match status" value="1"/>
</dbReference>
<organism evidence="5 6">
    <name type="scientific">Edaphochlamys debaryana</name>
    <dbReference type="NCBI Taxonomy" id="47281"/>
    <lineage>
        <taxon>Eukaryota</taxon>
        <taxon>Viridiplantae</taxon>
        <taxon>Chlorophyta</taxon>
        <taxon>core chlorophytes</taxon>
        <taxon>Chlorophyceae</taxon>
        <taxon>CS clade</taxon>
        <taxon>Chlamydomonadales</taxon>
        <taxon>Chlamydomonadales incertae sedis</taxon>
        <taxon>Edaphochlamys</taxon>
    </lineage>
</organism>
<dbReference type="PROSITE" id="PS00018">
    <property type="entry name" value="EF_HAND_1"/>
    <property type="match status" value="1"/>
</dbReference>
<feature type="region of interest" description="Disordered" evidence="3">
    <location>
        <begin position="240"/>
        <end position="262"/>
    </location>
</feature>
<evidence type="ECO:0000313" key="5">
    <source>
        <dbReference type="EMBL" id="KAG2487409.1"/>
    </source>
</evidence>
<evidence type="ECO:0000259" key="4">
    <source>
        <dbReference type="PROSITE" id="PS50222"/>
    </source>
</evidence>
<dbReference type="Pfam" id="PF13499">
    <property type="entry name" value="EF-hand_7"/>
    <property type="match status" value="1"/>
</dbReference>
<dbReference type="SMART" id="SM00054">
    <property type="entry name" value="EFh"/>
    <property type="match status" value="3"/>
</dbReference>
<evidence type="ECO:0000256" key="2">
    <source>
        <dbReference type="ARBA" id="ARBA00022837"/>
    </source>
</evidence>
<feature type="region of interest" description="Disordered" evidence="3">
    <location>
        <begin position="903"/>
        <end position="948"/>
    </location>
</feature>
<feature type="region of interest" description="Disordered" evidence="3">
    <location>
        <begin position="767"/>
        <end position="857"/>
    </location>
</feature>
<evidence type="ECO:0000256" key="1">
    <source>
        <dbReference type="ARBA" id="ARBA00022737"/>
    </source>
</evidence>
<feature type="compositionally biased region" description="Low complexity" evidence="3">
    <location>
        <begin position="781"/>
        <end position="792"/>
    </location>
</feature>
<feature type="region of interest" description="Disordered" evidence="3">
    <location>
        <begin position="626"/>
        <end position="699"/>
    </location>
</feature>
<feature type="compositionally biased region" description="Low complexity" evidence="3">
    <location>
        <begin position="534"/>
        <end position="554"/>
    </location>
</feature>
<accession>A0A835XPN3</accession>
<feature type="compositionally biased region" description="Low complexity" evidence="3">
    <location>
        <begin position="802"/>
        <end position="813"/>
    </location>
</feature>
<dbReference type="InterPro" id="IPR011992">
    <property type="entry name" value="EF-hand-dom_pair"/>
</dbReference>